<feature type="transmembrane region" description="Helical" evidence="1">
    <location>
        <begin position="107"/>
        <end position="126"/>
    </location>
</feature>
<accession>A0ABN2A8U9</accession>
<sequence>MMGLALRLLRPYLVAAAVVSAVATGYVWFAAGTVQRQLDQAGVPRCGDPNDCYPHGAALDAVLGMELVAAFVPALPGLVLGAALLARRPGGDPPAERGRWVLVRSGWVLGAGLICCGAVGVAHRSVATRYTALADDTYELLQLLHLNNAAYMVAQTLVVAAFAGVAGLGAGRVPRTLVLTALAGPFVVMVGDGVAALLWTLLGALTGWTGPAGGDLFVLDPFAYTASAVLAAGAVGLVLLARRAATGLRGGAPHPAG</sequence>
<feature type="transmembrane region" description="Helical" evidence="1">
    <location>
        <begin position="12"/>
        <end position="31"/>
    </location>
</feature>
<organism evidence="2 3">
    <name type="scientific">Dactylosporangium maewongense</name>
    <dbReference type="NCBI Taxonomy" id="634393"/>
    <lineage>
        <taxon>Bacteria</taxon>
        <taxon>Bacillati</taxon>
        <taxon>Actinomycetota</taxon>
        <taxon>Actinomycetes</taxon>
        <taxon>Micromonosporales</taxon>
        <taxon>Micromonosporaceae</taxon>
        <taxon>Dactylosporangium</taxon>
    </lineage>
</organism>
<keyword evidence="1" id="KW-0472">Membrane</keyword>
<name>A0ABN2A8U9_9ACTN</name>
<gene>
    <name evidence="2" type="ORF">GCM10009827_030760</name>
</gene>
<feature type="transmembrane region" description="Helical" evidence="1">
    <location>
        <begin position="67"/>
        <end position="86"/>
    </location>
</feature>
<keyword evidence="1" id="KW-1133">Transmembrane helix</keyword>
<proteinExistence type="predicted"/>
<keyword evidence="3" id="KW-1185">Reference proteome</keyword>
<feature type="transmembrane region" description="Helical" evidence="1">
    <location>
        <begin position="177"/>
        <end position="202"/>
    </location>
</feature>
<comment type="caution">
    <text evidence="2">The sequence shown here is derived from an EMBL/GenBank/DDBJ whole genome shotgun (WGS) entry which is preliminary data.</text>
</comment>
<dbReference type="Proteomes" id="UP001501470">
    <property type="component" value="Unassembled WGS sequence"/>
</dbReference>
<dbReference type="EMBL" id="BAAAQD010000005">
    <property type="protein sequence ID" value="GAA1513954.1"/>
    <property type="molecule type" value="Genomic_DNA"/>
</dbReference>
<keyword evidence="1" id="KW-0812">Transmembrane</keyword>
<evidence type="ECO:0000256" key="1">
    <source>
        <dbReference type="SAM" id="Phobius"/>
    </source>
</evidence>
<feature type="transmembrane region" description="Helical" evidence="1">
    <location>
        <begin position="222"/>
        <end position="241"/>
    </location>
</feature>
<feature type="transmembrane region" description="Helical" evidence="1">
    <location>
        <begin position="149"/>
        <end position="170"/>
    </location>
</feature>
<evidence type="ECO:0000313" key="3">
    <source>
        <dbReference type="Proteomes" id="UP001501470"/>
    </source>
</evidence>
<dbReference type="RefSeq" id="WP_344502555.1">
    <property type="nucleotide sequence ID" value="NZ_BAAAQD010000005.1"/>
</dbReference>
<evidence type="ECO:0000313" key="2">
    <source>
        <dbReference type="EMBL" id="GAA1513954.1"/>
    </source>
</evidence>
<protein>
    <submittedName>
        <fullName evidence="2">Uncharacterized protein</fullName>
    </submittedName>
</protein>
<reference evidence="2 3" key="1">
    <citation type="journal article" date="2019" name="Int. J. Syst. Evol. Microbiol.">
        <title>The Global Catalogue of Microorganisms (GCM) 10K type strain sequencing project: providing services to taxonomists for standard genome sequencing and annotation.</title>
        <authorList>
            <consortium name="The Broad Institute Genomics Platform"/>
            <consortium name="The Broad Institute Genome Sequencing Center for Infectious Disease"/>
            <person name="Wu L."/>
            <person name="Ma J."/>
        </authorList>
    </citation>
    <scope>NUCLEOTIDE SEQUENCE [LARGE SCALE GENOMIC DNA]</scope>
    <source>
        <strain evidence="2 3">JCM 15933</strain>
    </source>
</reference>